<dbReference type="InterPro" id="IPR006274">
    <property type="entry name" value="CarbamoylP_synth_ssu"/>
</dbReference>
<dbReference type="GO" id="GO:0004088">
    <property type="term" value="F:carbamoyl-phosphate synthase (glutamine-hydrolyzing) activity"/>
    <property type="evidence" value="ECO:0007669"/>
    <property type="project" value="UniProtKB-UniRule"/>
</dbReference>
<evidence type="ECO:0000259" key="9">
    <source>
        <dbReference type="SMART" id="SM01097"/>
    </source>
</evidence>
<comment type="catalytic activity">
    <reaction evidence="7 8">
        <text>hydrogencarbonate + L-glutamine + 2 ATP + H2O = carbamoyl phosphate + L-glutamate + 2 ADP + phosphate + 2 H(+)</text>
        <dbReference type="Rhea" id="RHEA:18633"/>
        <dbReference type="ChEBI" id="CHEBI:15377"/>
        <dbReference type="ChEBI" id="CHEBI:15378"/>
        <dbReference type="ChEBI" id="CHEBI:17544"/>
        <dbReference type="ChEBI" id="CHEBI:29985"/>
        <dbReference type="ChEBI" id="CHEBI:30616"/>
        <dbReference type="ChEBI" id="CHEBI:43474"/>
        <dbReference type="ChEBI" id="CHEBI:58228"/>
        <dbReference type="ChEBI" id="CHEBI:58359"/>
        <dbReference type="ChEBI" id="CHEBI:456216"/>
        <dbReference type="EC" id="6.3.5.5"/>
    </reaction>
</comment>
<protein>
    <recommendedName>
        <fullName evidence="8">Carbamoyl phosphate synthase small chain</fullName>
        <ecNumber evidence="8">6.3.5.5</ecNumber>
    </recommendedName>
    <alternativeName>
        <fullName evidence="8">Carbamoyl phosphate synthetase glutamine chain</fullName>
    </alternativeName>
</protein>
<dbReference type="AlphaFoldDB" id="A0A1F6ESU0"/>
<sequence>MKLYLKDGTVIEGQSFGAKRSVTGEVVFNTGMVGYPEALTDPSYAGQILVLTYPLVGNYGVPDKTKFESEKIQIAGLVVSEYSENYSHSTAKKSLASWLKESGVPAMTGVDTRALTKRLREHGVLLGQLVQNERLTKSFMDPNEENLVAKVSPTRKRIYKGGRTKIVAVDCGMKENIVRSLIERGATVIRVPWDYDFTKEAYDGLLLSNGPGDPTMCEKTIAHIRKAMEKNKPILGVCLGNQLLALAAGAKTYKLKYGHRSQNQPCILRQSSGQADTSTQRCYITSQNHGFAVDGKTLPAGWEEWFVNANDGSNEGISHKSKPWRSVQFHPEASPGPTDTAWIFDDFIASLKKGRALKDDCAA</sequence>
<feature type="binding site" evidence="8">
    <location>
        <position position="291"/>
    </location>
    <ligand>
        <name>L-glutamine</name>
        <dbReference type="ChEBI" id="CHEBI:58359"/>
    </ligand>
</feature>
<comment type="similarity">
    <text evidence="2 8">Belongs to the CarA family.</text>
</comment>
<evidence type="ECO:0000256" key="3">
    <source>
        <dbReference type="ARBA" id="ARBA00022598"/>
    </source>
</evidence>
<dbReference type="FunFam" id="3.50.30.20:FF:000002">
    <property type="entry name" value="Carbamoyl-phosphate synthase 1, mitochondrial"/>
    <property type="match status" value="1"/>
</dbReference>
<accession>A0A1F6ESU0</accession>
<dbReference type="PROSITE" id="PS51273">
    <property type="entry name" value="GATASE_TYPE_1"/>
    <property type="match status" value="1"/>
</dbReference>
<comment type="subunit">
    <text evidence="8">Composed of two chains; the small (or glutamine) chain promotes the hydrolysis of glutamine to ammonia, which is used by the large (or ammonia) chain to synthesize carbamoyl phosphate. Tetramer of heterodimers (alpha,beta)4.</text>
</comment>
<dbReference type="GO" id="GO:0006526">
    <property type="term" value="P:L-arginine biosynthetic process"/>
    <property type="evidence" value="ECO:0007669"/>
    <property type="project" value="UniProtKB-UniRule"/>
</dbReference>
<dbReference type="GO" id="GO:0044205">
    <property type="term" value="P:'de novo' UMP biosynthetic process"/>
    <property type="evidence" value="ECO:0007669"/>
    <property type="project" value="UniProtKB-UniRule"/>
</dbReference>
<dbReference type="GO" id="GO:0006541">
    <property type="term" value="P:glutamine metabolic process"/>
    <property type="evidence" value="ECO:0007669"/>
    <property type="project" value="InterPro"/>
</dbReference>
<reference evidence="10 11" key="1">
    <citation type="journal article" date="2016" name="Nat. Commun.">
        <title>Thousands of microbial genomes shed light on interconnected biogeochemical processes in an aquifer system.</title>
        <authorList>
            <person name="Anantharaman K."/>
            <person name="Brown C.T."/>
            <person name="Hug L.A."/>
            <person name="Sharon I."/>
            <person name="Castelle C.J."/>
            <person name="Probst A.J."/>
            <person name="Thomas B.C."/>
            <person name="Singh A."/>
            <person name="Wilkins M.J."/>
            <person name="Karaoz U."/>
            <person name="Brodie E.L."/>
            <person name="Williams K.H."/>
            <person name="Hubbard S.S."/>
            <person name="Banfield J.F."/>
        </authorList>
    </citation>
    <scope>NUCLEOTIDE SEQUENCE [LARGE SCALE GENOMIC DNA]</scope>
</reference>
<feature type="binding site" evidence="8">
    <location>
        <position position="290"/>
    </location>
    <ligand>
        <name>L-glutamine</name>
        <dbReference type="ChEBI" id="CHEBI:58359"/>
    </ligand>
</feature>
<dbReference type="PANTHER" id="PTHR43418:SF7">
    <property type="entry name" value="CARBAMOYL-PHOSPHATE SYNTHASE SMALL CHAIN"/>
    <property type="match status" value="1"/>
</dbReference>
<comment type="pathway">
    <text evidence="8">Pyrimidine metabolism; UMP biosynthesis via de novo pathway; (S)-dihydroorotate from bicarbonate: step 1/3.</text>
</comment>
<feature type="region of interest" description="CPSase" evidence="8">
    <location>
        <begin position="1"/>
        <end position="164"/>
    </location>
</feature>
<dbReference type="GO" id="GO:0006207">
    <property type="term" value="P:'de novo' pyrimidine nucleobase biosynthetic process"/>
    <property type="evidence" value="ECO:0007669"/>
    <property type="project" value="InterPro"/>
</dbReference>
<dbReference type="SUPFAM" id="SSF52021">
    <property type="entry name" value="Carbamoyl phosphate synthetase, small subunit N-terminal domain"/>
    <property type="match status" value="1"/>
</dbReference>
<dbReference type="InterPro" id="IPR050472">
    <property type="entry name" value="Anth_synth/Amidotransfase"/>
</dbReference>
<dbReference type="NCBIfam" id="NF009475">
    <property type="entry name" value="PRK12838.1"/>
    <property type="match status" value="1"/>
</dbReference>
<evidence type="ECO:0000256" key="8">
    <source>
        <dbReference type="HAMAP-Rule" id="MF_01209"/>
    </source>
</evidence>
<evidence type="ECO:0000256" key="5">
    <source>
        <dbReference type="ARBA" id="ARBA00022840"/>
    </source>
</evidence>
<dbReference type="GO" id="GO:0005524">
    <property type="term" value="F:ATP binding"/>
    <property type="evidence" value="ECO:0007669"/>
    <property type="project" value="UniProtKB-UniRule"/>
</dbReference>
<dbReference type="NCBIfam" id="TIGR01368">
    <property type="entry name" value="CPSaseIIsmall"/>
    <property type="match status" value="1"/>
</dbReference>
<feature type="active site" evidence="8">
    <location>
        <position position="330"/>
    </location>
</feature>
<dbReference type="InterPro" id="IPR017926">
    <property type="entry name" value="GATASE"/>
</dbReference>
<dbReference type="PRINTS" id="PR00099">
    <property type="entry name" value="CPSGATASE"/>
</dbReference>
<dbReference type="UniPathway" id="UPA00068">
    <property type="reaction ID" value="UER00171"/>
</dbReference>
<dbReference type="GO" id="GO:0004359">
    <property type="term" value="F:glutaminase activity"/>
    <property type="evidence" value="ECO:0007669"/>
    <property type="project" value="RHEA"/>
</dbReference>
<dbReference type="InterPro" id="IPR036480">
    <property type="entry name" value="CarbP_synth_ssu_N_sf"/>
</dbReference>
<comment type="caution">
    <text evidence="10">The sequence shown here is derived from an EMBL/GenBank/DDBJ whole genome shotgun (WGS) entry which is preliminary data.</text>
</comment>
<dbReference type="Pfam" id="PF00117">
    <property type="entry name" value="GATase"/>
    <property type="match status" value="1"/>
</dbReference>
<comment type="function">
    <text evidence="8">Small subunit of the glutamine-dependent carbamoyl phosphate synthetase (CPSase). CPSase catalyzes the formation of carbamoyl phosphate from the ammonia moiety of glutamine, carbonate, and phosphate donated by ATP, constituting the first step of 2 biosynthetic pathways, one leading to arginine and/or urea and the other to pyrimidine nucleotides. The small subunit (glutamine amidotransferase) binds and cleaves glutamine to supply the large subunit with the substrate ammonia.</text>
</comment>
<evidence type="ECO:0000313" key="11">
    <source>
        <dbReference type="Proteomes" id="UP000177215"/>
    </source>
</evidence>
<feature type="binding site" evidence="8">
    <location>
        <position position="242"/>
    </location>
    <ligand>
        <name>L-glutamine</name>
        <dbReference type="ChEBI" id="CHEBI:58359"/>
    </ligand>
</feature>
<dbReference type="EMBL" id="MFMC01000044">
    <property type="protein sequence ID" value="OGG76711.1"/>
    <property type="molecule type" value="Genomic_DNA"/>
</dbReference>
<dbReference type="InterPro" id="IPR035686">
    <property type="entry name" value="CPSase_GATase1"/>
</dbReference>
<evidence type="ECO:0000256" key="6">
    <source>
        <dbReference type="ARBA" id="ARBA00022962"/>
    </source>
</evidence>
<organism evidence="10 11">
    <name type="scientific">Candidatus Kaiserbacteria bacterium RIFCSPLOWO2_01_FULL_54_24</name>
    <dbReference type="NCBI Taxonomy" id="1798515"/>
    <lineage>
        <taxon>Bacteria</taxon>
        <taxon>Candidatus Kaiseribacteriota</taxon>
    </lineage>
</organism>
<feature type="domain" description="Carbamoyl-phosphate synthase small subunit N-terminal" evidence="9">
    <location>
        <begin position="1"/>
        <end position="130"/>
    </location>
</feature>
<dbReference type="Pfam" id="PF00988">
    <property type="entry name" value="CPSase_sm_chain"/>
    <property type="match status" value="1"/>
</dbReference>
<dbReference type="InterPro" id="IPR029062">
    <property type="entry name" value="Class_I_gatase-like"/>
</dbReference>
<feature type="binding site" evidence="8">
    <location>
        <position position="239"/>
    </location>
    <ligand>
        <name>L-glutamine</name>
        <dbReference type="ChEBI" id="CHEBI:58359"/>
    </ligand>
</feature>
<feature type="active site" description="Nucleophile" evidence="8">
    <location>
        <position position="238"/>
    </location>
</feature>
<dbReference type="STRING" id="1798515.A3B35_03765"/>
<proteinExistence type="inferred from homology"/>
<gene>
    <name evidence="8" type="primary">carA</name>
    <name evidence="10" type="ORF">A3B35_03765</name>
</gene>
<keyword evidence="8" id="KW-0665">Pyrimidine biosynthesis</keyword>
<comment type="catalytic activity">
    <reaction evidence="8">
        <text>L-glutamine + H2O = L-glutamate + NH4(+)</text>
        <dbReference type="Rhea" id="RHEA:15889"/>
        <dbReference type="ChEBI" id="CHEBI:15377"/>
        <dbReference type="ChEBI" id="CHEBI:28938"/>
        <dbReference type="ChEBI" id="CHEBI:29985"/>
        <dbReference type="ChEBI" id="CHEBI:58359"/>
    </reaction>
</comment>
<dbReference type="HAMAP" id="MF_01209">
    <property type="entry name" value="CPSase_S_chain"/>
    <property type="match status" value="1"/>
</dbReference>
<dbReference type="InterPro" id="IPR002474">
    <property type="entry name" value="CarbamoylP_synth_ssu_N"/>
</dbReference>
<keyword evidence="3 8" id="KW-0436">Ligase</keyword>
<dbReference type="SUPFAM" id="SSF52317">
    <property type="entry name" value="Class I glutamine amidotransferase-like"/>
    <property type="match status" value="1"/>
</dbReference>
<dbReference type="PANTHER" id="PTHR43418">
    <property type="entry name" value="MULTIFUNCTIONAL TRYPTOPHAN BIOSYNTHESIS PROTEIN-RELATED"/>
    <property type="match status" value="1"/>
</dbReference>
<feature type="active site" evidence="8">
    <location>
        <position position="332"/>
    </location>
</feature>
<keyword evidence="4 8" id="KW-0547">Nucleotide-binding</keyword>
<dbReference type="Proteomes" id="UP000177215">
    <property type="component" value="Unassembled WGS sequence"/>
</dbReference>
<dbReference type="EC" id="6.3.5.5" evidence="8"/>
<dbReference type="Gene3D" id="3.50.30.20">
    <property type="entry name" value="Carbamoyl-phosphate synthase small subunit, N-terminal domain"/>
    <property type="match status" value="1"/>
</dbReference>
<feature type="binding site" evidence="8">
    <location>
        <position position="210"/>
    </location>
    <ligand>
        <name>L-glutamine</name>
        <dbReference type="ChEBI" id="CHEBI:58359"/>
    </ligand>
</feature>
<keyword evidence="5 8" id="KW-0067">ATP-binding</keyword>
<evidence type="ECO:0000256" key="2">
    <source>
        <dbReference type="ARBA" id="ARBA00007800"/>
    </source>
</evidence>
<dbReference type="Gene3D" id="3.40.50.880">
    <property type="match status" value="1"/>
</dbReference>
<keyword evidence="8" id="KW-0055">Arginine biosynthesis</keyword>
<feature type="binding site" evidence="8">
    <location>
        <position position="288"/>
    </location>
    <ligand>
        <name>L-glutamine</name>
        <dbReference type="ChEBI" id="CHEBI:58359"/>
    </ligand>
</feature>
<dbReference type="PRINTS" id="PR00097">
    <property type="entry name" value="ANTSNTHASEII"/>
</dbReference>
<evidence type="ECO:0000256" key="1">
    <source>
        <dbReference type="ARBA" id="ARBA00005077"/>
    </source>
</evidence>
<dbReference type="UniPathway" id="UPA00070">
    <property type="reaction ID" value="UER00115"/>
</dbReference>
<feature type="binding site" evidence="8">
    <location>
        <position position="43"/>
    </location>
    <ligand>
        <name>L-glutamine</name>
        <dbReference type="ChEBI" id="CHEBI:58359"/>
    </ligand>
</feature>
<name>A0A1F6ESU0_9BACT</name>
<dbReference type="PRINTS" id="PR00096">
    <property type="entry name" value="GATASE"/>
</dbReference>
<evidence type="ECO:0000256" key="7">
    <source>
        <dbReference type="ARBA" id="ARBA00048816"/>
    </source>
</evidence>
<keyword evidence="6 8" id="KW-0315">Glutamine amidotransferase</keyword>
<comment type="pathway">
    <text evidence="1 8">Amino-acid biosynthesis; L-arginine biosynthesis; carbamoyl phosphate from bicarbonate: step 1/1.</text>
</comment>
<evidence type="ECO:0000256" key="4">
    <source>
        <dbReference type="ARBA" id="ARBA00022741"/>
    </source>
</evidence>
<evidence type="ECO:0000313" key="10">
    <source>
        <dbReference type="EMBL" id="OGG76711.1"/>
    </source>
</evidence>
<dbReference type="SMART" id="SM01097">
    <property type="entry name" value="CPSase_sm_chain"/>
    <property type="match status" value="1"/>
</dbReference>
<keyword evidence="8" id="KW-0028">Amino-acid biosynthesis</keyword>
<feature type="binding site" evidence="8">
    <location>
        <position position="212"/>
    </location>
    <ligand>
        <name>L-glutamine</name>
        <dbReference type="ChEBI" id="CHEBI:58359"/>
    </ligand>
</feature>
<dbReference type="CDD" id="cd01744">
    <property type="entry name" value="GATase1_CPSase"/>
    <property type="match status" value="1"/>
</dbReference>